<dbReference type="EMBL" id="DYDO01000004">
    <property type="protein sequence ID" value="DBA27224.1"/>
    <property type="molecule type" value="Genomic_DNA"/>
</dbReference>
<dbReference type="Proteomes" id="UP001181693">
    <property type="component" value="Unassembled WGS sequence"/>
</dbReference>
<dbReference type="AlphaFoldDB" id="A0AAV3A7R4"/>
<proteinExistence type="predicted"/>
<organism evidence="1 2">
    <name type="scientific">Pyxicephalus adspersus</name>
    <name type="common">African bullfrog</name>
    <dbReference type="NCBI Taxonomy" id="30357"/>
    <lineage>
        <taxon>Eukaryota</taxon>
        <taxon>Metazoa</taxon>
        <taxon>Chordata</taxon>
        <taxon>Craniata</taxon>
        <taxon>Vertebrata</taxon>
        <taxon>Euteleostomi</taxon>
        <taxon>Amphibia</taxon>
        <taxon>Batrachia</taxon>
        <taxon>Anura</taxon>
        <taxon>Neobatrachia</taxon>
        <taxon>Ranoidea</taxon>
        <taxon>Pyxicephalidae</taxon>
        <taxon>Pyxicephalinae</taxon>
        <taxon>Pyxicephalus</taxon>
    </lineage>
</organism>
<name>A0AAV3A7R4_PYXAD</name>
<protein>
    <submittedName>
        <fullName evidence="1">Uncharacterized protein</fullName>
    </submittedName>
</protein>
<comment type="caution">
    <text evidence="1">The sequence shown here is derived from an EMBL/GenBank/DDBJ whole genome shotgun (WGS) entry which is preliminary data.</text>
</comment>
<keyword evidence="2" id="KW-1185">Reference proteome</keyword>
<evidence type="ECO:0000313" key="2">
    <source>
        <dbReference type="Proteomes" id="UP001181693"/>
    </source>
</evidence>
<gene>
    <name evidence="1" type="ORF">GDO54_011389</name>
</gene>
<accession>A0AAV3A7R4</accession>
<sequence>MLGIRVRSFLLALGYKDPKSFKPRTTKPILFCQKPSVFSFTPLAIMELGSPSLLSFALSYRISLNSTIMGVKSINFLVEFASPYGSS</sequence>
<evidence type="ECO:0000313" key="1">
    <source>
        <dbReference type="EMBL" id="DBA27224.1"/>
    </source>
</evidence>
<reference evidence="1" key="1">
    <citation type="thesis" date="2020" institute="ProQuest LLC" country="789 East Eisenhower Parkway, Ann Arbor, MI, USA">
        <title>Comparative Genomics and Chromosome Evolution.</title>
        <authorList>
            <person name="Mudd A.B."/>
        </authorList>
    </citation>
    <scope>NUCLEOTIDE SEQUENCE</scope>
    <source>
        <strain evidence="1">1538</strain>
        <tissue evidence="1">Blood</tissue>
    </source>
</reference>